<dbReference type="EMBL" id="JAHSPG010000017">
    <property type="protein sequence ID" value="MBV4360097.1"/>
    <property type="molecule type" value="Genomic_DNA"/>
</dbReference>
<gene>
    <name evidence="2" type="ORF">KTO63_23230</name>
</gene>
<dbReference type="Gene3D" id="3.40.710.10">
    <property type="entry name" value="DD-peptidase/beta-lactamase superfamily"/>
    <property type="match status" value="1"/>
</dbReference>
<accession>A0A9E2SEM0</accession>
<evidence type="ECO:0000313" key="2">
    <source>
        <dbReference type="EMBL" id="MBV4360097.1"/>
    </source>
</evidence>
<evidence type="ECO:0000259" key="1">
    <source>
        <dbReference type="Pfam" id="PF00144"/>
    </source>
</evidence>
<comment type="caution">
    <text evidence="2">The sequence shown here is derived from an EMBL/GenBank/DDBJ whole genome shotgun (WGS) entry which is preliminary data.</text>
</comment>
<dbReference type="AlphaFoldDB" id="A0A9E2SEM0"/>
<dbReference type="InterPro" id="IPR012338">
    <property type="entry name" value="Beta-lactam/transpept-like"/>
</dbReference>
<dbReference type="PROSITE" id="PS51257">
    <property type="entry name" value="PROKAR_LIPOPROTEIN"/>
    <property type="match status" value="1"/>
</dbReference>
<dbReference type="PANTHER" id="PTHR46825">
    <property type="entry name" value="D-ALANYL-D-ALANINE-CARBOXYPEPTIDASE/ENDOPEPTIDASE AMPH"/>
    <property type="match status" value="1"/>
</dbReference>
<name>A0A9E2SEM0_9BACT</name>
<feature type="domain" description="Beta-lactamase-related" evidence="1">
    <location>
        <begin position="72"/>
        <end position="364"/>
    </location>
</feature>
<dbReference type="Pfam" id="PF00144">
    <property type="entry name" value="Beta-lactamase"/>
    <property type="match status" value="1"/>
</dbReference>
<dbReference type="PANTHER" id="PTHR46825:SF9">
    <property type="entry name" value="BETA-LACTAMASE-RELATED DOMAIN-CONTAINING PROTEIN"/>
    <property type="match status" value="1"/>
</dbReference>
<sequence>MKNKNLFFILTIAGASAFFSCNSQSQKPPVTKVVVDSSAAVAVNTLPKEEYDRYHNTAKHFFDSLLKDINGSYLVAKDGQVVLERYVGFMDPQRKKDSITSTSAFHLASVSKTFTAMATLKLWQDGRLRLEDDLTKYFPNFPYPGVTVKMLLTHRSGLPNYVHYLESYHWDKRKLVTNLDVLSTLYTMHPPLQFATGKHFAYCNTNYALLALIIEKVSNMKYADFLSTTFFKPLQMNDTYVYNISDSITAMPSFEYNNRRFPIEFLDLVYGDKNIYSTVRDMLKWDQALYAGKFFQQATLDSAFSPYSFEKNGKRNYGLGWRMTFMDNGKKLLYHNGWWHGNNTAFIRLIDEHATIIVLGNKFNKRIYQSKKLADMFGDYQQHGDFEEEGNP</sequence>
<organism evidence="2 3">
    <name type="scientific">Pinibacter aurantiacus</name>
    <dbReference type="NCBI Taxonomy" id="2851599"/>
    <lineage>
        <taxon>Bacteria</taxon>
        <taxon>Pseudomonadati</taxon>
        <taxon>Bacteroidota</taxon>
        <taxon>Chitinophagia</taxon>
        <taxon>Chitinophagales</taxon>
        <taxon>Chitinophagaceae</taxon>
        <taxon>Pinibacter</taxon>
    </lineage>
</organism>
<dbReference type="SUPFAM" id="SSF56601">
    <property type="entry name" value="beta-lactamase/transpeptidase-like"/>
    <property type="match status" value="1"/>
</dbReference>
<keyword evidence="3" id="KW-1185">Reference proteome</keyword>
<dbReference type="InterPro" id="IPR001466">
    <property type="entry name" value="Beta-lactam-related"/>
</dbReference>
<protein>
    <submittedName>
        <fullName evidence="2">Beta-lactamase family protein</fullName>
    </submittedName>
</protein>
<proteinExistence type="predicted"/>
<dbReference type="InterPro" id="IPR050491">
    <property type="entry name" value="AmpC-like"/>
</dbReference>
<reference evidence="2" key="1">
    <citation type="submission" date="2021-06" db="EMBL/GenBank/DDBJ databases">
        <authorList>
            <person name="Huq M.A."/>
        </authorList>
    </citation>
    <scope>NUCLEOTIDE SEQUENCE</scope>
    <source>
        <strain evidence="2">MAH-26</strain>
    </source>
</reference>
<evidence type="ECO:0000313" key="3">
    <source>
        <dbReference type="Proteomes" id="UP000812270"/>
    </source>
</evidence>
<dbReference type="Proteomes" id="UP000812270">
    <property type="component" value="Unassembled WGS sequence"/>
</dbReference>